<dbReference type="EMBL" id="CDMZ01000213">
    <property type="protein sequence ID" value="CEM09271.1"/>
    <property type="molecule type" value="Genomic_DNA"/>
</dbReference>
<dbReference type="VEuPathDB" id="CryptoDB:Cvel_15846"/>
<dbReference type="AlphaFoldDB" id="A0A0G4F929"/>
<gene>
    <name evidence="2" type="ORF">Cvel_15846</name>
</gene>
<feature type="compositionally biased region" description="Low complexity" evidence="1">
    <location>
        <begin position="238"/>
        <end position="270"/>
    </location>
</feature>
<feature type="region of interest" description="Disordered" evidence="1">
    <location>
        <begin position="230"/>
        <end position="275"/>
    </location>
</feature>
<evidence type="ECO:0000256" key="1">
    <source>
        <dbReference type="SAM" id="MobiDB-lite"/>
    </source>
</evidence>
<evidence type="ECO:0000313" key="2">
    <source>
        <dbReference type="EMBL" id="CEM09271.1"/>
    </source>
</evidence>
<proteinExistence type="predicted"/>
<protein>
    <submittedName>
        <fullName evidence="2">Uncharacterized protein</fullName>
    </submittedName>
</protein>
<accession>A0A0G4F929</accession>
<feature type="region of interest" description="Disordered" evidence="1">
    <location>
        <begin position="1"/>
        <end position="108"/>
    </location>
</feature>
<feature type="compositionally biased region" description="Basic and acidic residues" evidence="1">
    <location>
        <begin position="42"/>
        <end position="81"/>
    </location>
</feature>
<feature type="region of interest" description="Disordered" evidence="1">
    <location>
        <begin position="128"/>
        <end position="182"/>
    </location>
</feature>
<sequence>MGGRAKQGDEVSASLRFNWRRSSTTPAELEDPEVVWPWTCERCAEVKRRQREAAQERESQSQSQKKEGEGKGAGTDQDRDTGSACPPPAAESGQIEGGGEESGLVKKEPEAAVSLVSVSGGVALTVSPSPSLPVDAAERPRLPPAGGSQGGPGVEDLESTRISSALPSNPVPAPPESCGGASTVASGVAAPIALAQAQMMQGEGRHSNTCWLCAMRKVWMVASLRRRTRDVGGRSENAGPSGSAPVAVAAPSGGDAAAGTEAAGASVSVSGGNGGTAAEVERLLRAAEPESYED</sequence>
<reference evidence="2" key="1">
    <citation type="submission" date="2014-11" db="EMBL/GenBank/DDBJ databases">
        <authorList>
            <person name="Otto D Thomas"/>
            <person name="Naeem Raeece"/>
        </authorList>
    </citation>
    <scope>NUCLEOTIDE SEQUENCE</scope>
</reference>
<name>A0A0G4F929_9ALVE</name>
<organism evidence="2">
    <name type="scientific">Chromera velia CCMP2878</name>
    <dbReference type="NCBI Taxonomy" id="1169474"/>
    <lineage>
        <taxon>Eukaryota</taxon>
        <taxon>Sar</taxon>
        <taxon>Alveolata</taxon>
        <taxon>Colpodellida</taxon>
        <taxon>Chromeraceae</taxon>
        <taxon>Chromera</taxon>
    </lineage>
</organism>